<dbReference type="EMBL" id="JAGMUX010000033">
    <property type="protein sequence ID" value="KAH7208423.1"/>
    <property type="molecule type" value="Genomic_DNA"/>
</dbReference>
<feature type="region of interest" description="Disordered" evidence="1">
    <location>
        <begin position="18"/>
        <end position="46"/>
    </location>
</feature>
<evidence type="ECO:0000313" key="2">
    <source>
        <dbReference type="EMBL" id="KAH7208423.1"/>
    </source>
</evidence>
<evidence type="ECO:0000313" key="3">
    <source>
        <dbReference type="Proteomes" id="UP000720189"/>
    </source>
</evidence>
<reference evidence="2" key="1">
    <citation type="journal article" date="2021" name="Nat. Commun.">
        <title>Genetic determinants of endophytism in the Arabidopsis root mycobiome.</title>
        <authorList>
            <person name="Mesny F."/>
            <person name="Miyauchi S."/>
            <person name="Thiergart T."/>
            <person name="Pickel B."/>
            <person name="Atanasova L."/>
            <person name="Karlsson M."/>
            <person name="Huettel B."/>
            <person name="Barry K.W."/>
            <person name="Haridas S."/>
            <person name="Chen C."/>
            <person name="Bauer D."/>
            <person name="Andreopoulos W."/>
            <person name="Pangilinan J."/>
            <person name="LaButti K."/>
            <person name="Riley R."/>
            <person name="Lipzen A."/>
            <person name="Clum A."/>
            <person name="Drula E."/>
            <person name="Henrissat B."/>
            <person name="Kohler A."/>
            <person name="Grigoriev I.V."/>
            <person name="Martin F.M."/>
            <person name="Hacquard S."/>
        </authorList>
    </citation>
    <scope>NUCLEOTIDE SEQUENCE</scope>
    <source>
        <strain evidence="2">MPI-CAGE-AT-0023</strain>
    </source>
</reference>
<dbReference type="RefSeq" id="XP_046041326.1">
    <property type="nucleotide sequence ID" value="XM_046198258.1"/>
</dbReference>
<name>A0A9P9FXI5_FUSRE</name>
<evidence type="ECO:0000256" key="1">
    <source>
        <dbReference type="SAM" id="MobiDB-lite"/>
    </source>
</evidence>
<dbReference type="GeneID" id="70228212"/>
<dbReference type="AlphaFoldDB" id="A0A9P9FXI5"/>
<organism evidence="2 3">
    <name type="scientific">Fusarium redolens</name>
    <dbReference type="NCBI Taxonomy" id="48865"/>
    <lineage>
        <taxon>Eukaryota</taxon>
        <taxon>Fungi</taxon>
        <taxon>Dikarya</taxon>
        <taxon>Ascomycota</taxon>
        <taxon>Pezizomycotina</taxon>
        <taxon>Sordariomycetes</taxon>
        <taxon>Hypocreomycetidae</taxon>
        <taxon>Hypocreales</taxon>
        <taxon>Nectriaceae</taxon>
        <taxon>Fusarium</taxon>
        <taxon>Fusarium redolens species complex</taxon>
    </lineage>
</organism>
<proteinExistence type="predicted"/>
<accession>A0A9P9FXI5</accession>
<dbReference type="Proteomes" id="UP000720189">
    <property type="component" value="Unassembled WGS sequence"/>
</dbReference>
<gene>
    <name evidence="2" type="ORF">BKA55DRAFT_681596</name>
</gene>
<protein>
    <submittedName>
        <fullName evidence="2">Uncharacterized protein</fullName>
    </submittedName>
</protein>
<sequence length="155" mass="17632">MNVSPDITATRAKLNREETGDMLHVGSWSKDRHKRPIAPVEKPPDQCQTPFDRLRVSVIHEPGLQESRGPVEHLSKDKNNLWICYECKKSFQRISVLEVSERVLALSIRVNPAREDHSEKIWSWFAVPRTSFASMFQHKDKSRGDAGLDSAPSGN</sequence>
<keyword evidence="3" id="KW-1185">Reference proteome</keyword>
<comment type="caution">
    <text evidence="2">The sequence shown here is derived from an EMBL/GenBank/DDBJ whole genome shotgun (WGS) entry which is preliminary data.</text>
</comment>